<dbReference type="EMBL" id="CM042053">
    <property type="protein sequence ID" value="KAI3715343.1"/>
    <property type="molecule type" value="Genomic_DNA"/>
</dbReference>
<accession>A0ACB9B087</accession>
<dbReference type="Proteomes" id="UP001055879">
    <property type="component" value="Linkage Group LG07"/>
</dbReference>
<sequence length="112" mass="12503">MNCDEDEFMNDDDEDNKSEDVEPTYESEDKEASEEDEDDGLIVLSLLLDTSRETKKLLETEVKKLLETEGSLILLILILVFKLESKSGPRPHSLIVARLGLNGAPDYASSTV</sequence>
<keyword evidence="2" id="KW-1185">Reference proteome</keyword>
<protein>
    <submittedName>
        <fullName evidence="1">Uncharacterized protein</fullName>
    </submittedName>
</protein>
<proteinExistence type="predicted"/>
<comment type="caution">
    <text evidence="1">The sequence shown here is derived from an EMBL/GenBank/DDBJ whole genome shotgun (WGS) entry which is preliminary data.</text>
</comment>
<evidence type="ECO:0000313" key="1">
    <source>
        <dbReference type="EMBL" id="KAI3715343.1"/>
    </source>
</evidence>
<evidence type="ECO:0000313" key="2">
    <source>
        <dbReference type="Proteomes" id="UP001055879"/>
    </source>
</evidence>
<reference evidence="2" key="1">
    <citation type="journal article" date="2022" name="Mol. Ecol. Resour.">
        <title>The genomes of chicory, endive, great burdock and yacon provide insights into Asteraceae palaeo-polyploidization history and plant inulin production.</title>
        <authorList>
            <person name="Fan W."/>
            <person name="Wang S."/>
            <person name="Wang H."/>
            <person name="Wang A."/>
            <person name="Jiang F."/>
            <person name="Liu H."/>
            <person name="Zhao H."/>
            <person name="Xu D."/>
            <person name="Zhang Y."/>
        </authorList>
    </citation>
    <scope>NUCLEOTIDE SEQUENCE [LARGE SCALE GENOMIC DNA]</scope>
    <source>
        <strain evidence="2">cv. Niubang</strain>
    </source>
</reference>
<reference evidence="1 2" key="2">
    <citation type="journal article" date="2022" name="Mol. Ecol. Resour.">
        <title>The genomes of chicory, endive, great burdock and yacon provide insights into Asteraceae paleo-polyploidization history and plant inulin production.</title>
        <authorList>
            <person name="Fan W."/>
            <person name="Wang S."/>
            <person name="Wang H."/>
            <person name="Wang A."/>
            <person name="Jiang F."/>
            <person name="Liu H."/>
            <person name="Zhao H."/>
            <person name="Xu D."/>
            <person name="Zhang Y."/>
        </authorList>
    </citation>
    <scope>NUCLEOTIDE SEQUENCE [LARGE SCALE GENOMIC DNA]</scope>
    <source>
        <strain evidence="2">cv. Niubang</strain>
    </source>
</reference>
<organism evidence="1 2">
    <name type="scientific">Arctium lappa</name>
    <name type="common">Greater burdock</name>
    <name type="synonym">Lappa major</name>
    <dbReference type="NCBI Taxonomy" id="4217"/>
    <lineage>
        <taxon>Eukaryota</taxon>
        <taxon>Viridiplantae</taxon>
        <taxon>Streptophyta</taxon>
        <taxon>Embryophyta</taxon>
        <taxon>Tracheophyta</taxon>
        <taxon>Spermatophyta</taxon>
        <taxon>Magnoliopsida</taxon>
        <taxon>eudicotyledons</taxon>
        <taxon>Gunneridae</taxon>
        <taxon>Pentapetalae</taxon>
        <taxon>asterids</taxon>
        <taxon>campanulids</taxon>
        <taxon>Asterales</taxon>
        <taxon>Asteraceae</taxon>
        <taxon>Carduoideae</taxon>
        <taxon>Cardueae</taxon>
        <taxon>Arctiinae</taxon>
        <taxon>Arctium</taxon>
    </lineage>
</organism>
<gene>
    <name evidence="1" type="ORF">L6452_22322</name>
</gene>
<name>A0ACB9B087_ARCLA</name>